<dbReference type="InParanoid" id="H0EU58"/>
<feature type="compositionally biased region" description="Polar residues" evidence="1">
    <location>
        <begin position="16"/>
        <end position="45"/>
    </location>
</feature>
<evidence type="ECO:0000256" key="1">
    <source>
        <dbReference type="SAM" id="MobiDB-lite"/>
    </source>
</evidence>
<keyword evidence="3" id="KW-1185">Reference proteome</keyword>
<dbReference type="HOGENOM" id="CLU_1660938_0_0_1"/>
<reference evidence="2 3" key="1">
    <citation type="journal article" date="2012" name="Eukaryot. Cell">
        <title>Genome sequence of the fungus Glarea lozoyensis: the first genome sequence of a species from the Helotiaceae family.</title>
        <authorList>
            <person name="Youssar L."/>
            <person name="Gruening B.A."/>
            <person name="Erxleben A."/>
            <person name="Guenther S."/>
            <person name="Huettel W."/>
        </authorList>
    </citation>
    <scope>NUCLEOTIDE SEQUENCE [LARGE SCALE GENOMIC DNA]</scope>
    <source>
        <strain evidence="3">ATCC 74030 / MF5533</strain>
    </source>
</reference>
<comment type="caution">
    <text evidence="2">The sequence shown here is derived from an EMBL/GenBank/DDBJ whole genome shotgun (WGS) entry which is preliminary data.</text>
</comment>
<dbReference type="Proteomes" id="UP000005446">
    <property type="component" value="Unassembled WGS sequence"/>
</dbReference>
<sequence>MSEKQDVNGDVLYQHDIQSTESTNVGSSSNVSQGTTFGDDNSGRTPTPDLKGEKDISAYVTEKGIDEDVEEIPDDDPLLRDIPWQVRRVVSLFLVYDPQYPWYQALCQTALFETQKKQRESPSPVSRRQMIVFCAFNDMGKEDDSYWIMIADNLKQVCS</sequence>
<proteinExistence type="predicted"/>
<protein>
    <submittedName>
        <fullName evidence="2">Uncharacterized protein</fullName>
    </submittedName>
</protein>
<organism evidence="2 3">
    <name type="scientific">Glarea lozoyensis (strain ATCC 74030 / MF5533)</name>
    <dbReference type="NCBI Taxonomy" id="1104152"/>
    <lineage>
        <taxon>Eukaryota</taxon>
        <taxon>Fungi</taxon>
        <taxon>Dikarya</taxon>
        <taxon>Ascomycota</taxon>
        <taxon>Pezizomycotina</taxon>
        <taxon>Leotiomycetes</taxon>
        <taxon>Helotiales</taxon>
        <taxon>Helotiaceae</taxon>
        <taxon>Glarea</taxon>
    </lineage>
</organism>
<name>H0EU58_GLAL7</name>
<dbReference type="EMBL" id="AGUE01000168">
    <property type="protein sequence ID" value="EHK97947.1"/>
    <property type="molecule type" value="Genomic_DNA"/>
</dbReference>
<accession>H0EU58</accession>
<gene>
    <name evidence="2" type="ORF">M7I_6288</name>
</gene>
<dbReference type="OrthoDB" id="9986677at2759"/>
<evidence type="ECO:0000313" key="3">
    <source>
        <dbReference type="Proteomes" id="UP000005446"/>
    </source>
</evidence>
<feature type="compositionally biased region" description="Acidic residues" evidence="1">
    <location>
        <begin position="65"/>
        <end position="76"/>
    </location>
</feature>
<evidence type="ECO:0000313" key="2">
    <source>
        <dbReference type="EMBL" id="EHK97947.1"/>
    </source>
</evidence>
<dbReference type="AlphaFoldDB" id="H0EU58"/>
<feature type="region of interest" description="Disordered" evidence="1">
    <location>
        <begin position="1"/>
        <end position="76"/>
    </location>
</feature>